<dbReference type="InterPro" id="IPR011437">
    <property type="entry name" value="DUF1540"/>
</dbReference>
<comment type="caution">
    <text evidence="2">The sequence shown here is derived from an EMBL/GenBank/DDBJ whole genome shotgun (WGS) entry which is preliminary data.</text>
</comment>
<dbReference type="EMBL" id="JADCKB010000023">
    <property type="protein sequence ID" value="MBE5040821.1"/>
    <property type="molecule type" value="Genomic_DNA"/>
</dbReference>
<proteinExistence type="predicted"/>
<evidence type="ECO:0000259" key="1">
    <source>
        <dbReference type="Pfam" id="PF07561"/>
    </source>
</evidence>
<dbReference type="Pfam" id="PF07561">
    <property type="entry name" value="DUF1540"/>
    <property type="match status" value="1"/>
</dbReference>
<evidence type="ECO:0000313" key="3">
    <source>
        <dbReference type="Proteomes" id="UP000806542"/>
    </source>
</evidence>
<name>A0A9D5M2A2_9FIRM</name>
<gene>
    <name evidence="2" type="ORF">INF28_10155</name>
</gene>
<organism evidence="2 3">
    <name type="scientific">Ructibacterium gallinarum</name>
    <dbReference type="NCBI Taxonomy" id="2779355"/>
    <lineage>
        <taxon>Bacteria</taxon>
        <taxon>Bacillati</taxon>
        <taxon>Bacillota</taxon>
        <taxon>Clostridia</taxon>
        <taxon>Eubacteriales</taxon>
        <taxon>Oscillospiraceae</taxon>
        <taxon>Ructibacterium</taxon>
    </lineage>
</organism>
<protein>
    <submittedName>
        <fullName evidence="2">DUF1540 domain-containing protein</fullName>
    </submittedName>
</protein>
<keyword evidence="3" id="KW-1185">Reference proteome</keyword>
<dbReference type="AlphaFoldDB" id="A0A9D5M2A2"/>
<evidence type="ECO:0000313" key="2">
    <source>
        <dbReference type="EMBL" id="MBE5040821.1"/>
    </source>
</evidence>
<sequence length="55" mass="5912">MENNTKTIPGICCSVQQCAYHTDGDKCTAESIKVGSEKACCSSCDTECITFKPCK</sequence>
<reference evidence="2" key="1">
    <citation type="submission" date="2020-10" db="EMBL/GenBank/DDBJ databases">
        <title>ChiBAC.</title>
        <authorList>
            <person name="Zenner C."/>
            <person name="Hitch T.C.A."/>
            <person name="Clavel T."/>
        </authorList>
    </citation>
    <scope>NUCLEOTIDE SEQUENCE</scope>
    <source>
        <strain evidence="2">DSM 107454</strain>
    </source>
</reference>
<feature type="domain" description="DUF1540" evidence="1">
    <location>
        <begin position="11"/>
        <end position="51"/>
    </location>
</feature>
<accession>A0A9D5M2A2</accession>
<dbReference type="Proteomes" id="UP000806542">
    <property type="component" value="Unassembled WGS sequence"/>
</dbReference>